<reference evidence="13 14" key="1">
    <citation type="submission" date="2019-08" db="EMBL/GenBank/DDBJ databases">
        <title>Bacillus genomes from the desert of Cuatro Cienegas, Coahuila.</title>
        <authorList>
            <person name="Olmedo-Alvarez G."/>
        </authorList>
    </citation>
    <scope>NUCLEOTIDE SEQUENCE [LARGE SCALE GENOMIC DNA]</scope>
    <source>
        <strain evidence="13 14">CH446_14T</strain>
    </source>
</reference>
<evidence type="ECO:0000256" key="4">
    <source>
        <dbReference type="ARBA" id="ARBA00013457"/>
    </source>
</evidence>
<dbReference type="GO" id="GO:0009636">
    <property type="term" value="P:response to toxic substance"/>
    <property type="evidence" value="ECO:0007669"/>
    <property type="project" value="UniProtKB-KW"/>
</dbReference>
<proteinExistence type="inferred from homology"/>
<dbReference type="EMBL" id="VTER01000009">
    <property type="protein sequence ID" value="TYS45993.1"/>
    <property type="molecule type" value="Genomic_DNA"/>
</dbReference>
<dbReference type="PANTHER" id="PTHR42747:SF3">
    <property type="entry name" value="NITRONATE MONOOXYGENASE-RELATED"/>
    <property type="match status" value="1"/>
</dbReference>
<dbReference type="GO" id="GO:0000166">
    <property type="term" value="F:nucleotide binding"/>
    <property type="evidence" value="ECO:0007669"/>
    <property type="project" value="UniProtKB-KW"/>
</dbReference>
<keyword evidence="6" id="KW-0285">Flavoprotein</keyword>
<evidence type="ECO:0000256" key="9">
    <source>
        <dbReference type="ARBA" id="ARBA00023002"/>
    </source>
</evidence>
<evidence type="ECO:0000256" key="12">
    <source>
        <dbReference type="ARBA" id="ARBA00049401"/>
    </source>
</evidence>
<keyword evidence="10" id="KW-0503">Monooxygenase</keyword>
<sequence>MEWTKSGAAKRLGIQYPILQAPMAGGITVPELIAAVSGSGGLGNMGAGYMSAEDMERDIKKVKELTAEPYGVNLFLPADPLVDENKLQRMYRKLEGLQQEPGISTAAAYKEKDRRQLFGEQLETVLRLRVPIVSFTFGIPEREAVSELHRNGTVIIGTATNVLEAEEMEEAGADLVVAQGSEAGGHRGTFHSEERGLIGTMALIPQVADRVKIPVIAAGGIMDARGIAAAFMLGAQGVQLGTAFLPCSESGAHPAYKEAVLEGKGEETVLTKAFSGKLARGMENRFISEMKDMDAELLPFPVQNDLTGPIRRKAAKDANKDYMSLWAGQAVSLSKELPAARLMEDLIAGTDSLLKK</sequence>
<name>A0A5D4R3R9_9BACI</name>
<evidence type="ECO:0000256" key="1">
    <source>
        <dbReference type="ARBA" id="ARBA00001917"/>
    </source>
</evidence>
<keyword evidence="8" id="KW-0547">Nucleotide-binding</keyword>
<dbReference type="GO" id="GO:0018580">
    <property type="term" value="F:nitronate monooxygenase activity"/>
    <property type="evidence" value="ECO:0007669"/>
    <property type="project" value="InterPro"/>
</dbReference>
<evidence type="ECO:0000256" key="7">
    <source>
        <dbReference type="ARBA" id="ARBA00022643"/>
    </source>
</evidence>
<evidence type="ECO:0000313" key="14">
    <source>
        <dbReference type="Proteomes" id="UP000322139"/>
    </source>
</evidence>
<accession>A0A5D4R3R9</accession>
<dbReference type="InterPro" id="IPR013785">
    <property type="entry name" value="Aldolase_TIM"/>
</dbReference>
<dbReference type="Gene3D" id="3.20.20.70">
    <property type="entry name" value="Aldolase class I"/>
    <property type="match status" value="1"/>
</dbReference>
<dbReference type="AlphaFoldDB" id="A0A5D4R3R9"/>
<organism evidence="13 14">
    <name type="scientific">Bacillus infantis</name>
    <dbReference type="NCBI Taxonomy" id="324767"/>
    <lineage>
        <taxon>Bacteria</taxon>
        <taxon>Bacillati</taxon>
        <taxon>Bacillota</taxon>
        <taxon>Bacilli</taxon>
        <taxon>Bacillales</taxon>
        <taxon>Bacillaceae</taxon>
        <taxon>Bacillus</taxon>
    </lineage>
</organism>
<dbReference type="Proteomes" id="UP000322139">
    <property type="component" value="Unassembled WGS sequence"/>
</dbReference>
<evidence type="ECO:0000256" key="8">
    <source>
        <dbReference type="ARBA" id="ARBA00022741"/>
    </source>
</evidence>
<dbReference type="CDD" id="cd04730">
    <property type="entry name" value="NPD_like"/>
    <property type="match status" value="1"/>
</dbReference>
<dbReference type="InterPro" id="IPR004136">
    <property type="entry name" value="NMO"/>
</dbReference>
<evidence type="ECO:0000256" key="10">
    <source>
        <dbReference type="ARBA" id="ARBA00023033"/>
    </source>
</evidence>
<evidence type="ECO:0000256" key="6">
    <source>
        <dbReference type="ARBA" id="ARBA00022630"/>
    </source>
</evidence>
<comment type="function">
    <text evidence="2">Nitronate monooxygenase that uses molecular oxygen to catalyze the oxidative denitrification of alkyl nitronates. Acts on propionate 3-nitronate (P3N), the presumed physiological substrate. Probably functions in the detoxification of P3N, a metabolic poison produced by plants and fungi as a defense mechanism.</text>
</comment>
<evidence type="ECO:0000313" key="13">
    <source>
        <dbReference type="EMBL" id="TYS45993.1"/>
    </source>
</evidence>
<comment type="caution">
    <text evidence="13">The sequence shown here is derived from an EMBL/GenBank/DDBJ whole genome shotgun (WGS) entry which is preliminary data.</text>
</comment>
<dbReference type="Pfam" id="PF03060">
    <property type="entry name" value="NMO"/>
    <property type="match status" value="1"/>
</dbReference>
<evidence type="ECO:0000256" key="5">
    <source>
        <dbReference type="ARBA" id="ARBA00022575"/>
    </source>
</evidence>
<dbReference type="FunFam" id="3.20.20.70:FF:000154">
    <property type="entry name" value="Probable nitronate monooxygenase"/>
    <property type="match status" value="1"/>
</dbReference>
<comment type="catalytic activity">
    <reaction evidence="12">
        <text>3 propionate 3-nitronate + 3 O2 + H2O = 3 3-oxopropanoate + 2 nitrate + nitrite + H2O2 + 3 H(+)</text>
        <dbReference type="Rhea" id="RHEA:57332"/>
        <dbReference type="ChEBI" id="CHEBI:15377"/>
        <dbReference type="ChEBI" id="CHEBI:15378"/>
        <dbReference type="ChEBI" id="CHEBI:15379"/>
        <dbReference type="ChEBI" id="CHEBI:16240"/>
        <dbReference type="ChEBI" id="CHEBI:16301"/>
        <dbReference type="ChEBI" id="CHEBI:17632"/>
        <dbReference type="ChEBI" id="CHEBI:33190"/>
        <dbReference type="ChEBI" id="CHEBI:136067"/>
    </reaction>
</comment>
<keyword evidence="5" id="KW-0216">Detoxification</keyword>
<evidence type="ECO:0000256" key="11">
    <source>
        <dbReference type="ARBA" id="ARBA00031155"/>
    </source>
</evidence>
<evidence type="ECO:0000256" key="3">
    <source>
        <dbReference type="ARBA" id="ARBA00009881"/>
    </source>
</evidence>
<dbReference type="PANTHER" id="PTHR42747">
    <property type="entry name" value="NITRONATE MONOOXYGENASE-RELATED"/>
    <property type="match status" value="1"/>
</dbReference>
<keyword evidence="7" id="KW-0288">FMN</keyword>
<evidence type="ECO:0000256" key="2">
    <source>
        <dbReference type="ARBA" id="ARBA00003535"/>
    </source>
</evidence>
<comment type="similarity">
    <text evidence="3">Belongs to the nitronate monooxygenase family. NMO class I subfamily.</text>
</comment>
<keyword evidence="9" id="KW-0560">Oxidoreductase</keyword>
<protein>
    <recommendedName>
        <fullName evidence="4">Probable nitronate monooxygenase</fullName>
    </recommendedName>
    <alternativeName>
        <fullName evidence="11">Propionate 3-nitronate monooxygenase</fullName>
    </alternativeName>
</protein>
<gene>
    <name evidence="13" type="ORF">FZD51_18300</name>
</gene>
<comment type="cofactor">
    <cofactor evidence="1">
        <name>FMN</name>
        <dbReference type="ChEBI" id="CHEBI:58210"/>
    </cofactor>
</comment>
<dbReference type="RefSeq" id="WP_148976083.1">
    <property type="nucleotide sequence ID" value="NZ_JBNIKV010000004.1"/>
</dbReference>
<dbReference type="SUPFAM" id="SSF51412">
    <property type="entry name" value="Inosine monophosphate dehydrogenase (IMPDH)"/>
    <property type="match status" value="1"/>
</dbReference>